<evidence type="ECO:0000313" key="1">
    <source>
        <dbReference type="EMBL" id="MBW0501476.1"/>
    </source>
</evidence>
<proteinExistence type="predicted"/>
<dbReference type="AlphaFoldDB" id="A0A9Q3HE18"/>
<dbReference type="EMBL" id="AVOT02016336">
    <property type="protein sequence ID" value="MBW0501476.1"/>
    <property type="molecule type" value="Genomic_DNA"/>
</dbReference>
<dbReference type="Proteomes" id="UP000765509">
    <property type="component" value="Unassembled WGS sequence"/>
</dbReference>
<name>A0A9Q3HE18_9BASI</name>
<protein>
    <submittedName>
        <fullName evidence="1">Uncharacterized protein</fullName>
    </submittedName>
</protein>
<gene>
    <name evidence="1" type="ORF">O181_041191</name>
</gene>
<accession>A0A9Q3HE18</accession>
<sequence length="112" mass="12872">MEDIINRRRICKNWTRKAVDSKIIPKTSRKDSRPERPVLKCHKCGSILNLAKSCNKKSKINEAKVTEEVKCTEEKEDSAQGSEISEDTSVEDCHFENITSLFEVNEVHTHLQ</sequence>
<organism evidence="1 2">
    <name type="scientific">Austropuccinia psidii MF-1</name>
    <dbReference type="NCBI Taxonomy" id="1389203"/>
    <lineage>
        <taxon>Eukaryota</taxon>
        <taxon>Fungi</taxon>
        <taxon>Dikarya</taxon>
        <taxon>Basidiomycota</taxon>
        <taxon>Pucciniomycotina</taxon>
        <taxon>Pucciniomycetes</taxon>
        <taxon>Pucciniales</taxon>
        <taxon>Sphaerophragmiaceae</taxon>
        <taxon>Austropuccinia</taxon>
    </lineage>
</organism>
<reference evidence="1" key="1">
    <citation type="submission" date="2021-03" db="EMBL/GenBank/DDBJ databases">
        <title>Draft genome sequence of rust myrtle Austropuccinia psidii MF-1, a brazilian biotype.</title>
        <authorList>
            <person name="Quecine M.C."/>
            <person name="Pachon D.M.R."/>
            <person name="Bonatelli M.L."/>
            <person name="Correr F.H."/>
            <person name="Franceschini L.M."/>
            <person name="Leite T.F."/>
            <person name="Margarido G.R.A."/>
            <person name="Almeida C.A."/>
            <person name="Ferrarezi J.A."/>
            <person name="Labate C.A."/>
        </authorList>
    </citation>
    <scope>NUCLEOTIDE SEQUENCE</scope>
    <source>
        <strain evidence="1">MF-1</strain>
    </source>
</reference>
<comment type="caution">
    <text evidence="1">The sequence shown here is derived from an EMBL/GenBank/DDBJ whole genome shotgun (WGS) entry which is preliminary data.</text>
</comment>
<keyword evidence="2" id="KW-1185">Reference proteome</keyword>
<evidence type="ECO:0000313" key="2">
    <source>
        <dbReference type="Proteomes" id="UP000765509"/>
    </source>
</evidence>